<name>A0A9X0YL29_9FLAO</name>
<gene>
    <name evidence="2" type="ORF">J2Z56_000759</name>
    <name evidence="3" type="ORF">J2Z57_000052</name>
</gene>
<dbReference type="RefSeq" id="WP_057783744.1">
    <property type="nucleotide sequence ID" value="NZ_JAGGJQ010000002.1"/>
</dbReference>
<dbReference type="Proteomes" id="UP001231587">
    <property type="component" value="Unassembled WGS sequence"/>
</dbReference>
<evidence type="ECO:0000313" key="2">
    <source>
        <dbReference type="EMBL" id="MBP1838853.1"/>
    </source>
</evidence>
<proteinExistence type="predicted"/>
<dbReference type="Proteomes" id="UP001138672">
    <property type="component" value="Unassembled WGS sequence"/>
</dbReference>
<evidence type="ECO:0008006" key="6">
    <source>
        <dbReference type="Google" id="ProtNLM"/>
    </source>
</evidence>
<reference evidence="2" key="1">
    <citation type="submission" date="2021-03" db="EMBL/GenBank/DDBJ databases">
        <title>Genomic Encyclopedia of Type Strains, Phase IV (KMG-IV): sequencing the most valuable type-strain genomes for metagenomic binning, comparative biology and taxonomic classification.</title>
        <authorList>
            <person name="Goeker M."/>
        </authorList>
    </citation>
    <scope>NUCLEOTIDE SEQUENCE</scope>
    <source>
        <strain evidence="2">DSM 15523</strain>
        <strain evidence="3 5">DSM 16476</strain>
    </source>
</reference>
<keyword evidence="5" id="KW-1185">Reference proteome</keyword>
<comment type="caution">
    <text evidence="2">The sequence shown here is derived from an EMBL/GenBank/DDBJ whole genome shotgun (WGS) entry which is preliminary data.</text>
</comment>
<feature type="transmembrane region" description="Helical" evidence="1">
    <location>
        <begin position="21"/>
        <end position="39"/>
    </location>
</feature>
<sequence length="79" mass="9020">MKDKSTKKLNSELKIKKSATISLIIVLALLLCVCIYGLIAKENKSVFISLMIIPFSLSSIVFLNYRNMKKIKNELETRK</sequence>
<feature type="transmembrane region" description="Helical" evidence="1">
    <location>
        <begin position="45"/>
        <end position="65"/>
    </location>
</feature>
<dbReference type="EMBL" id="JAUSUU010000001">
    <property type="protein sequence ID" value="MDQ0333630.1"/>
    <property type="molecule type" value="Genomic_DNA"/>
</dbReference>
<evidence type="ECO:0000313" key="3">
    <source>
        <dbReference type="EMBL" id="MDQ0333630.1"/>
    </source>
</evidence>
<keyword evidence="1" id="KW-1133">Transmembrane helix</keyword>
<keyword evidence="1" id="KW-0812">Transmembrane</keyword>
<dbReference type="EMBL" id="JAGGJQ010000002">
    <property type="protein sequence ID" value="MBP1838853.1"/>
    <property type="molecule type" value="Genomic_DNA"/>
</dbReference>
<keyword evidence="1" id="KW-0472">Membrane</keyword>
<evidence type="ECO:0000313" key="5">
    <source>
        <dbReference type="Proteomes" id="UP001231587"/>
    </source>
</evidence>
<evidence type="ECO:0000313" key="4">
    <source>
        <dbReference type="Proteomes" id="UP001138672"/>
    </source>
</evidence>
<dbReference type="AlphaFoldDB" id="A0A9X0YL29"/>
<organism evidence="2 4">
    <name type="scientific">Formosa algae</name>
    <dbReference type="NCBI Taxonomy" id="225843"/>
    <lineage>
        <taxon>Bacteria</taxon>
        <taxon>Pseudomonadati</taxon>
        <taxon>Bacteroidota</taxon>
        <taxon>Flavobacteriia</taxon>
        <taxon>Flavobacteriales</taxon>
        <taxon>Flavobacteriaceae</taxon>
        <taxon>Formosa</taxon>
    </lineage>
</organism>
<evidence type="ECO:0000256" key="1">
    <source>
        <dbReference type="SAM" id="Phobius"/>
    </source>
</evidence>
<protein>
    <recommendedName>
        <fullName evidence="6">Redox-active disulfide protein 2</fullName>
    </recommendedName>
</protein>
<accession>A0A9X0YL29</accession>